<protein>
    <submittedName>
        <fullName evidence="1">Antirepressor AbbA</fullName>
    </submittedName>
</protein>
<dbReference type="InterPro" id="IPR025446">
    <property type="entry name" value="Antirep_AbbA"/>
</dbReference>
<dbReference type="EMBL" id="JAIWJX010000002">
    <property type="protein sequence ID" value="MCK6258147.1"/>
    <property type="molecule type" value="Genomic_DNA"/>
</dbReference>
<keyword evidence="2" id="KW-1185">Reference proteome</keyword>
<dbReference type="Proteomes" id="UP001139011">
    <property type="component" value="Unassembled WGS sequence"/>
</dbReference>
<proteinExistence type="predicted"/>
<gene>
    <name evidence="1" type="primary">abbA</name>
    <name evidence="1" type="ORF">LCY76_16340</name>
</gene>
<dbReference type="Gene3D" id="1.10.287.3030">
    <property type="match status" value="1"/>
</dbReference>
<reference evidence="1" key="1">
    <citation type="submission" date="2021-09" db="EMBL/GenBank/DDBJ databases">
        <title>Genome analysis of Fictibacillus sp. KIGAM418 isolated from marine sediment.</title>
        <authorList>
            <person name="Seo M.-J."/>
            <person name="Cho E.-S."/>
            <person name="Hwang C.Y."/>
        </authorList>
    </citation>
    <scope>NUCLEOTIDE SEQUENCE</scope>
    <source>
        <strain evidence="1">KIGAM418</strain>
    </source>
</reference>
<dbReference type="RefSeq" id="WP_248253491.1">
    <property type="nucleotide sequence ID" value="NZ_JAIWJX010000002.1"/>
</dbReference>
<dbReference type="AlphaFoldDB" id="A0A9X2BGB5"/>
<organism evidence="1 2">
    <name type="scientific">Fictibacillus marinisediminis</name>
    <dbReference type="NCBI Taxonomy" id="2878389"/>
    <lineage>
        <taxon>Bacteria</taxon>
        <taxon>Bacillati</taxon>
        <taxon>Bacillota</taxon>
        <taxon>Bacilli</taxon>
        <taxon>Bacillales</taxon>
        <taxon>Fictibacillaceae</taxon>
        <taxon>Fictibacillus</taxon>
    </lineage>
</organism>
<evidence type="ECO:0000313" key="1">
    <source>
        <dbReference type="EMBL" id="MCK6258147.1"/>
    </source>
</evidence>
<comment type="caution">
    <text evidence="1">The sequence shown here is derived from an EMBL/GenBank/DDBJ whole genome shotgun (WGS) entry which is preliminary data.</text>
</comment>
<dbReference type="Pfam" id="PF14156">
    <property type="entry name" value="AbbA_antirepres"/>
    <property type="match status" value="1"/>
</dbReference>
<name>A0A9X2BGB5_9BACL</name>
<accession>A0A9X2BGB5</accession>
<sequence>MNQLCDADKLLLADLALTQKYAKELVQSELMEIELGLREAENDRVKKLNDLLMVLHKTGY</sequence>
<evidence type="ECO:0000313" key="2">
    <source>
        <dbReference type="Proteomes" id="UP001139011"/>
    </source>
</evidence>